<name>A0AB33ZTX1_LACGS</name>
<protein>
    <recommendedName>
        <fullName evidence="3">Type I-E CRISPR-associated protein Cse2/CasB</fullName>
    </recommendedName>
</protein>
<reference evidence="1 2" key="1">
    <citation type="journal article" date="2018" name="Int. J. Syst. Evol. Microbiol.">
        <title>Lactobacillus paragasseri sp. nov., a sister taxon of Lactobacillus gasseri, based on whole-genome sequence analyses.</title>
        <authorList>
            <person name="Tanizawa Y."/>
            <person name="Tada I."/>
            <person name="Kobayashi H."/>
            <person name="Endo A."/>
            <person name="Maeno S."/>
            <person name="Toyoda A."/>
            <person name="Arita M."/>
            <person name="Nakamura Y."/>
            <person name="Sakamoto M."/>
            <person name="Ohkuma M."/>
            <person name="Tohno M."/>
        </authorList>
    </citation>
    <scope>NUCLEOTIDE SEQUENCE [LARGE SCALE GENOMIC DNA]</scope>
    <source>
        <strain evidence="1 2">JCM 1025</strain>
    </source>
</reference>
<dbReference type="InterPro" id="IPR038287">
    <property type="entry name" value="Cse2_sf"/>
</dbReference>
<dbReference type="NCBIfam" id="TIGR02548">
    <property type="entry name" value="casB_cse2"/>
    <property type="match status" value="1"/>
</dbReference>
<dbReference type="Pfam" id="PF09485">
    <property type="entry name" value="CRISPR_Cse2"/>
    <property type="match status" value="1"/>
</dbReference>
<comment type="caution">
    <text evidence="1">The sequence shown here is derived from an EMBL/GenBank/DDBJ whole genome shotgun (WGS) entry which is preliminary data.</text>
</comment>
<evidence type="ECO:0008006" key="3">
    <source>
        <dbReference type="Google" id="ProtNLM"/>
    </source>
</evidence>
<dbReference type="Proteomes" id="UP000250668">
    <property type="component" value="Unassembled WGS sequence"/>
</dbReference>
<accession>A0AB33ZTX1</accession>
<dbReference type="CDD" id="cd09731">
    <property type="entry name" value="Cse2_I-E"/>
    <property type="match status" value="1"/>
</dbReference>
<dbReference type="EMBL" id="BEXJ01000001">
    <property type="protein sequence ID" value="GBA95691.1"/>
    <property type="molecule type" value="Genomic_DNA"/>
</dbReference>
<sequence length="201" mass="23239">MVIVKIDVKKDTARIIKKLHERDGNDKAILAAIRRSNSILSRQATIVWPMLFGFIKDKEFFSKTGMPNRQEKAVFTALRCYAVFEQGNDNERDREYINESSSSLFENLSFLRKDERLREALDRRVQAVLSSTNFESVSRSVVGLTKLVKANNAQASLNYPDLANDLYNFQFGYESSRKVAIKWGREYFSFNDQVNKESNED</sequence>
<evidence type="ECO:0000313" key="2">
    <source>
        <dbReference type="Proteomes" id="UP000250668"/>
    </source>
</evidence>
<evidence type="ECO:0000313" key="1">
    <source>
        <dbReference type="EMBL" id="GBA95691.1"/>
    </source>
</evidence>
<dbReference type="Gene3D" id="1.10.520.40">
    <property type="entry name" value="CRISPR-associated protein Cse2"/>
    <property type="match status" value="1"/>
</dbReference>
<dbReference type="RefSeq" id="WP_095669564.1">
    <property type="nucleotide sequence ID" value="NZ_BEXJ01000001.1"/>
</dbReference>
<organism evidence="1 2">
    <name type="scientific">Lactobacillus gasseri</name>
    <dbReference type="NCBI Taxonomy" id="1596"/>
    <lineage>
        <taxon>Bacteria</taxon>
        <taxon>Bacillati</taxon>
        <taxon>Bacillota</taxon>
        <taxon>Bacilli</taxon>
        <taxon>Lactobacillales</taxon>
        <taxon>Lactobacillaceae</taxon>
        <taxon>Lactobacillus</taxon>
    </lineage>
</organism>
<dbReference type="AlphaFoldDB" id="A0AB33ZTX1"/>
<dbReference type="InterPro" id="IPR013382">
    <property type="entry name" value="CRISPR-assoc_prot_Cse2"/>
</dbReference>
<gene>
    <name evidence="1" type="ORF">LJCM1025_05940</name>
</gene>
<proteinExistence type="predicted"/>